<dbReference type="AlphaFoldDB" id="A0A0A7KU13"/>
<reference evidence="1" key="1">
    <citation type="submission" date="2014-03" db="EMBL/GenBank/DDBJ databases">
        <authorList>
            <person name="Emond-Rheault J.-G."/>
            <person name="Trudel M.V."/>
            <person name="Vincent A.T."/>
            <person name="Brochu F."/>
            <person name="Boyle B."/>
            <person name="Tanaka K.H."/>
            <person name="Attere S.A."/>
            <person name="Jubinville E."/>
            <person name="Frenette M."/>
            <person name="Derome N."/>
            <person name="Charette S.J."/>
        </authorList>
    </citation>
    <scope>NUCLEOTIDE SEQUENCE</scope>
    <source>
        <strain evidence="1">09-0167</strain>
    </source>
</reference>
<accession>A0A0A7KU13</accession>
<protein>
    <submittedName>
        <fullName evidence="1">Uncharacterized protein</fullName>
    </submittedName>
</protein>
<proteinExistence type="predicted"/>
<name>A0A0A7KU13_AERSS</name>
<dbReference type="RefSeq" id="WP_052141155.1">
    <property type="nucleotide sequence ID" value="NZ_JRYV01000095.1"/>
</dbReference>
<evidence type="ECO:0000313" key="1">
    <source>
        <dbReference type="EMBL" id="AIZ49738.1"/>
    </source>
</evidence>
<reference evidence="1" key="2">
    <citation type="journal article" date="2015" name="Vet. Microbiol.">
        <title>Variants of a genomic island in Aeromonas salmonicida subsp. salmonicida link isolates with their geographical origins.</title>
        <authorList>
            <person name="Emond-Rheault J.G."/>
            <person name="Vincent A.T."/>
            <person name="Trudel M.V."/>
            <person name="Brochu F."/>
            <person name="Boyle B."/>
            <person name="Tanaka K.H."/>
            <person name="Attere S.A."/>
            <person name="Jubinville E."/>
            <person name="Loch T.P."/>
            <person name="Winters A.D."/>
            <person name="Faisal M."/>
            <person name="Frenette M."/>
            <person name="Derome N."/>
            <person name="Charette S.J."/>
        </authorList>
    </citation>
    <scope>NUCLEOTIDE SEQUENCE</scope>
    <source>
        <strain evidence="1">09-0167</strain>
    </source>
</reference>
<sequence length="151" mass="16640">MELIDLNNASPADLRKYLSDNFGIDKAANTSRDKLVAEIIEQEQANGVTRDANTAPSAEAITGVPSAEQRELNKAKRVKIRISRDPHSRGNDDVYAGVNGVAYIIQREKTVEVPEPVYQVLLQATETRYEQNDDGSLIPRTVQSYPVSLVG</sequence>
<dbReference type="EMBL" id="KJ626180">
    <property type="protein sequence ID" value="AIZ49738.1"/>
    <property type="molecule type" value="Genomic_DNA"/>
</dbReference>
<organism evidence="1">
    <name type="scientific">Aeromonas salmonicida subsp. salmonicida</name>
    <dbReference type="NCBI Taxonomy" id="29491"/>
    <lineage>
        <taxon>Bacteria</taxon>
        <taxon>Pseudomonadati</taxon>
        <taxon>Pseudomonadota</taxon>
        <taxon>Gammaproteobacteria</taxon>
        <taxon>Aeromonadales</taxon>
        <taxon>Aeromonadaceae</taxon>
        <taxon>Aeromonas</taxon>
    </lineage>
</organism>